<keyword evidence="3" id="KW-1185">Reference proteome</keyword>
<dbReference type="Pfam" id="PF06541">
    <property type="entry name" value="ABC_trans_CmpB"/>
    <property type="match status" value="1"/>
</dbReference>
<dbReference type="STRING" id="1435051.BMOU_1462"/>
<dbReference type="RefSeq" id="WP_051428937.1">
    <property type="nucleotide sequence ID" value="NZ_AZMV01000007.1"/>
</dbReference>
<comment type="caution">
    <text evidence="2">The sequence shown here is derived from an EMBL/GenBank/DDBJ whole genome shotgun (WGS) entry which is preliminary data.</text>
</comment>
<feature type="transmembrane region" description="Helical" evidence="1">
    <location>
        <begin position="322"/>
        <end position="342"/>
    </location>
</feature>
<evidence type="ECO:0000256" key="1">
    <source>
        <dbReference type="SAM" id="Phobius"/>
    </source>
</evidence>
<feature type="transmembrane region" description="Helical" evidence="1">
    <location>
        <begin position="247"/>
        <end position="267"/>
    </location>
</feature>
<dbReference type="PATRIC" id="fig|1435051.3.peg.1444"/>
<dbReference type="AlphaFoldDB" id="W4N691"/>
<feature type="transmembrane region" description="Helical" evidence="1">
    <location>
        <begin position="274"/>
        <end position="296"/>
    </location>
</feature>
<dbReference type="InterPro" id="IPR010540">
    <property type="entry name" value="CmpB_TMEM229"/>
</dbReference>
<gene>
    <name evidence="2" type="ORF">BMOU_1462</name>
</gene>
<feature type="transmembrane region" description="Helical" evidence="1">
    <location>
        <begin position="47"/>
        <end position="68"/>
    </location>
</feature>
<accession>W4N691</accession>
<sequence>MNEHETSAAIADETVISAIESAQSAEDASADEPDNPADRRLPLIFRIYGVAMLIVGVVTLPIIVFTSLDAVHAVIEGRMAVGTINLTTILSIIHAVVLLITTACLAVFGVLLMLNKRRHVAQWTYVMIPLTLAEGLLSLALRGFGVNLIAPAVQLVVLIALHITADPSLREERRLQLALRRMDARSEYEDAAAVGMAGRDLTGKGYISLDFFNLFWLFVVGCVFGLVIETIYHFILFGDYQDRAGFLWGPFSPIYGFGAVILTVLLNHLWRSNWLLIFCASAVIGGAFEYFTSWFMETAFGITAWNYTGQWLSIDGRTSGKYMFFWGLLGLVWVKLILPRLLALIQRIPWKARYALTAVCFVLLLFDGVMTLMALDAWYSRMAGIAQNSPVSQFFATYFDNAFMTNRFQTMSIDPSSAGRM</sequence>
<dbReference type="GeneID" id="97502154"/>
<dbReference type="eggNOG" id="COG4905">
    <property type="taxonomic scope" value="Bacteria"/>
</dbReference>
<proteinExistence type="predicted"/>
<name>W4N691_9BIFI</name>
<reference evidence="2 3" key="1">
    <citation type="journal article" date="2014" name="Genome Announc.">
        <title>The Genome Sequence of Bifidobacterium moukalabense DSM 27321 Highlights the Close Phylogenetic Relatedness with the Bifidobacterium dentium Taxon.</title>
        <authorList>
            <person name="Lugli G.A."/>
            <person name="Duranti S."/>
            <person name="Milani C."/>
            <person name="Turroni F."/>
            <person name="Viappiani A."/>
            <person name="Mangifesta M."/>
            <person name="van Sinderen D."/>
            <person name="Ventura M."/>
        </authorList>
    </citation>
    <scope>NUCLEOTIDE SEQUENCE [LARGE SCALE GENOMIC DNA]</scope>
    <source>
        <strain evidence="2 3">DSM 27321</strain>
    </source>
</reference>
<feature type="transmembrane region" description="Helical" evidence="1">
    <location>
        <begin position="214"/>
        <end position="235"/>
    </location>
</feature>
<dbReference type="Proteomes" id="UP000019155">
    <property type="component" value="Unassembled WGS sequence"/>
</dbReference>
<dbReference type="EMBL" id="AZMV01000007">
    <property type="protein sequence ID" value="ETY70608.1"/>
    <property type="molecule type" value="Genomic_DNA"/>
</dbReference>
<feature type="transmembrane region" description="Helical" evidence="1">
    <location>
        <begin position="354"/>
        <end position="375"/>
    </location>
</feature>
<evidence type="ECO:0000313" key="2">
    <source>
        <dbReference type="EMBL" id="ETY70608.1"/>
    </source>
</evidence>
<feature type="transmembrane region" description="Helical" evidence="1">
    <location>
        <begin position="88"/>
        <end position="111"/>
    </location>
</feature>
<keyword evidence="1" id="KW-1133">Transmembrane helix</keyword>
<organism evidence="2 3">
    <name type="scientific">Bifidobacterium moukalabense DSM 27321</name>
    <dbReference type="NCBI Taxonomy" id="1435051"/>
    <lineage>
        <taxon>Bacteria</taxon>
        <taxon>Bacillati</taxon>
        <taxon>Actinomycetota</taxon>
        <taxon>Actinomycetes</taxon>
        <taxon>Bifidobacteriales</taxon>
        <taxon>Bifidobacteriaceae</taxon>
        <taxon>Bifidobacterium</taxon>
    </lineage>
</organism>
<keyword evidence="1" id="KW-0812">Transmembrane</keyword>
<dbReference type="OrthoDB" id="9789229at2"/>
<protein>
    <submittedName>
        <fullName evidence="2">Membrane protein</fullName>
    </submittedName>
</protein>
<keyword evidence="1" id="KW-0472">Membrane</keyword>
<evidence type="ECO:0000313" key="3">
    <source>
        <dbReference type="Proteomes" id="UP000019155"/>
    </source>
</evidence>